<dbReference type="EMBL" id="AZDV01000026">
    <property type="protein sequence ID" value="KRK94576.1"/>
    <property type="molecule type" value="Genomic_DNA"/>
</dbReference>
<dbReference type="Gene3D" id="3.40.50.360">
    <property type="match status" value="1"/>
</dbReference>
<evidence type="ECO:0000313" key="3">
    <source>
        <dbReference type="Proteomes" id="UP000051955"/>
    </source>
</evidence>
<dbReference type="PANTHER" id="PTHR39201">
    <property type="entry name" value="EXPORTED PROTEIN-RELATED"/>
    <property type="match status" value="1"/>
</dbReference>
<dbReference type="PATRIC" id="fig|1423715.3.peg.572"/>
<proteinExistence type="predicted"/>
<sequence>MLMHFIKKEIWLMAAKTLIIYYSWSGTTKRAAQALANQVDADVVELTVAPQTFSSDMFATSDVAKTQLRTGDLPTLTSALPDFDQYTTILVGGPVWSSMVATPVRSLLTKLAMYTGTVAPFYTDAGTAGDYEQDFAGLIPQVTVKSGLEVNGQSADQLTAWIQTVMG</sequence>
<comment type="caution">
    <text evidence="2">The sequence shown here is derived from an EMBL/GenBank/DDBJ whole genome shotgun (WGS) entry which is preliminary data.</text>
</comment>
<dbReference type="PANTHER" id="PTHR39201:SF1">
    <property type="entry name" value="FLAVODOXIN-LIKE DOMAIN-CONTAINING PROTEIN"/>
    <property type="match status" value="1"/>
</dbReference>
<organism evidence="2 3">
    <name type="scientific">Levilactobacillus acidifarinae DSM 19394 = JCM 15949</name>
    <dbReference type="NCBI Taxonomy" id="1423715"/>
    <lineage>
        <taxon>Bacteria</taxon>
        <taxon>Bacillati</taxon>
        <taxon>Bacillota</taxon>
        <taxon>Bacilli</taxon>
        <taxon>Lactobacillales</taxon>
        <taxon>Lactobacillaceae</taxon>
        <taxon>Levilactobacillus</taxon>
    </lineage>
</organism>
<dbReference type="GO" id="GO:0010181">
    <property type="term" value="F:FMN binding"/>
    <property type="evidence" value="ECO:0007669"/>
    <property type="project" value="InterPro"/>
</dbReference>
<dbReference type="Pfam" id="PF12682">
    <property type="entry name" value="Flavodoxin_4"/>
    <property type="match status" value="1"/>
</dbReference>
<accession>A0A0R1LGE9</accession>
<dbReference type="InterPro" id="IPR029039">
    <property type="entry name" value="Flavoprotein-like_sf"/>
</dbReference>
<dbReference type="SUPFAM" id="SSF52218">
    <property type="entry name" value="Flavoproteins"/>
    <property type="match status" value="1"/>
</dbReference>
<dbReference type="PROSITE" id="PS00201">
    <property type="entry name" value="FLAVODOXIN"/>
    <property type="match status" value="1"/>
</dbReference>
<keyword evidence="3" id="KW-1185">Reference proteome</keyword>
<protein>
    <recommendedName>
        <fullName evidence="1">Flavodoxin-like domain-containing protein</fullName>
    </recommendedName>
</protein>
<dbReference type="InterPro" id="IPR001226">
    <property type="entry name" value="Flavodoxin_CS"/>
</dbReference>
<dbReference type="AlphaFoldDB" id="A0A0R1LGE9"/>
<feature type="domain" description="Flavodoxin-like" evidence="1">
    <location>
        <begin position="16"/>
        <end position="164"/>
    </location>
</feature>
<gene>
    <name evidence="2" type="ORF">FD25_GL000546</name>
</gene>
<dbReference type="STRING" id="1423715.FD25_GL000546"/>
<dbReference type="GO" id="GO:0016651">
    <property type="term" value="F:oxidoreductase activity, acting on NAD(P)H"/>
    <property type="evidence" value="ECO:0007669"/>
    <property type="project" value="UniProtKB-ARBA"/>
</dbReference>
<evidence type="ECO:0000313" key="2">
    <source>
        <dbReference type="EMBL" id="KRK94576.1"/>
    </source>
</evidence>
<evidence type="ECO:0000259" key="1">
    <source>
        <dbReference type="Pfam" id="PF12682"/>
    </source>
</evidence>
<dbReference type="InterPro" id="IPR008254">
    <property type="entry name" value="Flavodoxin/NO_synth"/>
</dbReference>
<dbReference type="GO" id="GO:0009055">
    <property type="term" value="F:electron transfer activity"/>
    <property type="evidence" value="ECO:0007669"/>
    <property type="project" value="InterPro"/>
</dbReference>
<dbReference type="Proteomes" id="UP000051955">
    <property type="component" value="Unassembled WGS sequence"/>
</dbReference>
<reference evidence="2 3" key="1">
    <citation type="journal article" date="2015" name="Genome Announc.">
        <title>Expanding the biotechnology potential of lactobacilli through comparative genomics of 213 strains and associated genera.</title>
        <authorList>
            <person name="Sun Z."/>
            <person name="Harris H.M."/>
            <person name="McCann A."/>
            <person name="Guo C."/>
            <person name="Argimon S."/>
            <person name="Zhang W."/>
            <person name="Yang X."/>
            <person name="Jeffery I.B."/>
            <person name="Cooney J.C."/>
            <person name="Kagawa T.F."/>
            <person name="Liu W."/>
            <person name="Song Y."/>
            <person name="Salvetti E."/>
            <person name="Wrobel A."/>
            <person name="Rasinkangas P."/>
            <person name="Parkhill J."/>
            <person name="Rea M.C."/>
            <person name="O'Sullivan O."/>
            <person name="Ritari J."/>
            <person name="Douillard F.P."/>
            <person name="Paul Ross R."/>
            <person name="Yang R."/>
            <person name="Briner A.E."/>
            <person name="Felis G.E."/>
            <person name="de Vos W.M."/>
            <person name="Barrangou R."/>
            <person name="Klaenhammer T.R."/>
            <person name="Caufield P.W."/>
            <person name="Cui Y."/>
            <person name="Zhang H."/>
            <person name="O'Toole P.W."/>
        </authorList>
    </citation>
    <scope>NUCLEOTIDE SEQUENCE [LARGE SCALE GENOMIC DNA]</scope>
    <source>
        <strain evidence="2 3">DSM 19394</strain>
    </source>
</reference>
<name>A0A0R1LGE9_9LACO</name>